<dbReference type="InterPro" id="IPR012337">
    <property type="entry name" value="RNaseH-like_sf"/>
</dbReference>
<evidence type="ECO:0000259" key="1">
    <source>
        <dbReference type="Pfam" id="PF13683"/>
    </source>
</evidence>
<evidence type="ECO:0000313" key="2">
    <source>
        <dbReference type="EMBL" id="KAB1977595.1"/>
    </source>
</evidence>
<proteinExistence type="predicted"/>
<protein>
    <submittedName>
        <fullName evidence="2">Transposase</fullName>
    </submittedName>
</protein>
<organism evidence="2 3">
    <name type="scientific">Streptomyces triticiradicis</name>
    <dbReference type="NCBI Taxonomy" id="2651189"/>
    <lineage>
        <taxon>Bacteria</taxon>
        <taxon>Bacillati</taxon>
        <taxon>Actinomycetota</taxon>
        <taxon>Actinomycetes</taxon>
        <taxon>Kitasatosporales</taxon>
        <taxon>Streptomycetaceae</taxon>
        <taxon>Streptomyces</taxon>
    </lineage>
</organism>
<accession>A0A7J5D300</accession>
<dbReference type="InterPro" id="IPR001584">
    <property type="entry name" value="Integrase_cat-core"/>
</dbReference>
<name>A0A7J5D300_9ACTN</name>
<reference evidence="2 3" key="1">
    <citation type="submission" date="2019-09" db="EMBL/GenBank/DDBJ databases">
        <title>Isolation and identification of active actinomycetes.</title>
        <authorList>
            <person name="Yu Z."/>
            <person name="Han C."/>
            <person name="Yu B."/>
        </authorList>
    </citation>
    <scope>NUCLEOTIDE SEQUENCE [LARGE SCALE GENOMIC DNA]</scope>
    <source>
        <strain evidence="2 3">NEAU-H2</strain>
    </source>
</reference>
<dbReference type="Pfam" id="PF13683">
    <property type="entry name" value="rve_3"/>
    <property type="match status" value="1"/>
</dbReference>
<dbReference type="RefSeq" id="WP_151474637.1">
    <property type="nucleotide sequence ID" value="NZ_WBKG01000060.1"/>
</dbReference>
<feature type="domain" description="Integrase catalytic" evidence="1">
    <location>
        <begin position="15"/>
        <end position="69"/>
    </location>
</feature>
<dbReference type="AlphaFoldDB" id="A0A7J5D300"/>
<dbReference type="GO" id="GO:0015074">
    <property type="term" value="P:DNA integration"/>
    <property type="evidence" value="ECO:0007669"/>
    <property type="project" value="InterPro"/>
</dbReference>
<comment type="caution">
    <text evidence="2">The sequence shown here is derived from an EMBL/GenBank/DDBJ whole genome shotgun (WGS) entry which is preliminary data.</text>
</comment>
<evidence type="ECO:0000313" key="3">
    <source>
        <dbReference type="Proteomes" id="UP000442990"/>
    </source>
</evidence>
<dbReference type="SUPFAM" id="SSF53098">
    <property type="entry name" value="Ribonuclease H-like"/>
    <property type="match status" value="1"/>
</dbReference>
<gene>
    <name evidence="2" type="ORF">F8144_41780</name>
</gene>
<dbReference type="Proteomes" id="UP000442990">
    <property type="component" value="Unassembled WGS sequence"/>
</dbReference>
<dbReference type="EMBL" id="WBKG01000060">
    <property type="protein sequence ID" value="KAB1977595.1"/>
    <property type="molecule type" value="Genomic_DNA"/>
</dbReference>
<sequence length="89" mass="9868">MNGAIFHSDHGTRHNAKAFAESFFTSLEREILPGRRDSPTARAARLAVFRWLGCHNHQRRHSAIGHVAPAVLELDQWCHQLSAAASSSP</sequence>
<keyword evidence="3" id="KW-1185">Reference proteome</keyword>